<gene>
    <name evidence="3" type="ORF">J6595_20090</name>
</gene>
<reference evidence="3 4" key="1">
    <citation type="submission" date="2021-04" db="EMBL/GenBank/DDBJ databases">
        <title>Whole genome sequence of Jiella sp. KSK16Y-1.</title>
        <authorList>
            <person name="Tuo L."/>
        </authorList>
    </citation>
    <scope>NUCLEOTIDE SEQUENCE [LARGE SCALE GENOMIC DNA]</scope>
    <source>
        <strain evidence="3 4">KSK16Y-1</strain>
    </source>
</reference>
<dbReference type="InterPro" id="IPR051262">
    <property type="entry name" value="SMP-30/CGR1_Lactonase"/>
</dbReference>
<evidence type="ECO:0000256" key="1">
    <source>
        <dbReference type="ARBA" id="ARBA00022801"/>
    </source>
</evidence>
<sequence length="308" mass="33582">MEDGSADTGIEVLDPRFARYILGNAPIEKLAEGFRWIEGLVWMGDWNTLLFQDLPRDRTMAFSEAAGLTVWRTPSGNANGQARDRQGRVIFCSNRERAVGRVEHDGSVTILADRFEGRRLNSPNDVVVKSDGTIWFTDPVYGISNDYEGTRQTSETTPAVYRLDPDTRALSCVTDAFDGPNGLAFSPDETKLYIAETGDQTGPDPVQILRVCDVAPGGASLGEPSDFFKVSPGYTDGMAIDEDGNIWSSAGDGVHCLSPDGECLGKIRLPATVSNLCFGGSPHLNRLFIGVSHSLYAVFLNRRGARWP</sequence>
<dbReference type="PANTHER" id="PTHR47572:SF4">
    <property type="entry name" value="LACTONASE DRP35"/>
    <property type="match status" value="1"/>
</dbReference>
<dbReference type="PRINTS" id="PR01790">
    <property type="entry name" value="SMP30FAMILY"/>
</dbReference>
<dbReference type="InterPro" id="IPR013658">
    <property type="entry name" value="SGL"/>
</dbReference>
<feature type="domain" description="SMP-30/Gluconolactonase/LRE-like region" evidence="2">
    <location>
        <begin position="38"/>
        <end position="290"/>
    </location>
</feature>
<dbReference type="Proteomes" id="UP000678276">
    <property type="component" value="Unassembled WGS sequence"/>
</dbReference>
<dbReference type="RefSeq" id="WP_209597091.1">
    <property type="nucleotide sequence ID" value="NZ_JAGJCF010000021.1"/>
</dbReference>
<evidence type="ECO:0000313" key="4">
    <source>
        <dbReference type="Proteomes" id="UP000678276"/>
    </source>
</evidence>
<comment type="caution">
    <text evidence="3">The sequence shown here is derived from an EMBL/GenBank/DDBJ whole genome shotgun (WGS) entry which is preliminary data.</text>
</comment>
<keyword evidence="4" id="KW-1185">Reference proteome</keyword>
<dbReference type="SUPFAM" id="SSF63829">
    <property type="entry name" value="Calcium-dependent phosphotriesterase"/>
    <property type="match status" value="1"/>
</dbReference>
<dbReference type="Gene3D" id="2.120.10.30">
    <property type="entry name" value="TolB, C-terminal domain"/>
    <property type="match status" value="1"/>
</dbReference>
<name>A0ABS4BNT9_9HYPH</name>
<dbReference type="Pfam" id="PF08450">
    <property type="entry name" value="SGL"/>
    <property type="match status" value="1"/>
</dbReference>
<evidence type="ECO:0000259" key="2">
    <source>
        <dbReference type="Pfam" id="PF08450"/>
    </source>
</evidence>
<evidence type="ECO:0000313" key="3">
    <source>
        <dbReference type="EMBL" id="MBP0617886.1"/>
    </source>
</evidence>
<proteinExistence type="predicted"/>
<keyword evidence="1" id="KW-0378">Hydrolase</keyword>
<dbReference type="EMBL" id="JAGJCF010000021">
    <property type="protein sequence ID" value="MBP0617886.1"/>
    <property type="molecule type" value="Genomic_DNA"/>
</dbReference>
<protein>
    <submittedName>
        <fullName evidence="3">SMP-30/gluconolactonase/LRE family protein</fullName>
    </submittedName>
</protein>
<dbReference type="InterPro" id="IPR011042">
    <property type="entry name" value="6-blade_b-propeller_TolB-like"/>
</dbReference>
<dbReference type="InterPro" id="IPR005511">
    <property type="entry name" value="SMP-30"/>
</dbReference>
<accession>A0ABS4BNT9</accession>
<organism evidence="3 4">
    <name type="scientific">Jiella mangrovi</name>
    <dbReference type="NCBI Taxonomy" id="2821407"/>
    <lineage>
        <taxon>Bacteria</taxon>
        <taxon>Pseudomonadati</taxon>
        <taxon>Pseudomonadota</taxon>
        <taxon>Alphaproteobacteria</taxon>
        <taxon>Hyphomicrobiales</taxon>
        <taxon>Aurantimonadaceae</taxon>
        <taxon>Jiella</taxon>
    </lineage>
</organism>
<dbReference type="PANTHER" id="PTHR47572">
    <property type="entry name" value="LIPOPROTEIN-RELATED"/>
    <property type="match status" value="1"/>
</dbReference>